<evidence type="ECO:0000256" key="7">
    <source>
        <dbReference type="ARBA" id="ARBA00022827"/>
    </source>
</evidence>
<comment type="subcellular location">
    <subcellularLocation>
        <location evidence="1">Cytoplasm</location>
    </subcellularLocation>
</comment>
<feature type="disulfide bond" description="Redox-active" evidence="15">
    <location>
        <begin position="49"/>
        <end position="54"/>
    </location>
</feature>
<keyword evidence="11 16" id="KW-0676">Redox-active center</keyword>
<dbReference type="PANTHER" id="PTHR22912:SF224">
    <property type="entry name" value="DIHYDROLIPOYL DEHYDROGENASE"/>
    <property type="match status" value="1"/>
</dbReference>
<dbReference type="InterPro" id="IPR016156">
    <property type="entry name" value="FAD/NAD-linked_Rdtase_dimer_sf"/>
</dbReference>
<evidence type="ECO:0000256" key="10">
    <source>
        <dbReference type="ARBA" id="ARBA00023157"/>
    </source>
</evidence>
<comment type="similarity">
    <text evidence="2 16">Belongs to the class-I pyridine nucleotide-disulfide oxidoreductase family.</text>
</comment>
<dbReference type="PRINTS" id="PR00411">
    <property type="entry name" value="PNDRDTASEI"/>
</dbReference>
<dbReference type="InterPro" id="IPR050151">
    <property type="entry name" value="Class-I_Pyr_Nuc-Dis_Oxidored"/>
</dbReference>
<feature type="binding site" evidence="14">
    <location>
        <begin position="325"/>
        <end position="328"/>
    </location>
    <ligand>
        <name>FAD</name>
        <dbReference type="ChEBI" id="CHEBI:57692"/>
    </ligand>
</feature>
<dbReference type="FunFam" id="3.30.390.30:FF:000001">
    <property type="entry name" value="Dihydrolipoyl dehydrogenase"/>
    <property type="match status" value="1"/>
</dbReference>
<reference evidence="19 20" key="1">
    <citation type="submission" date="2018-03" db="EMBL/GenBank/DDBJ databases">
        <title>Ahniella affigens gen. nov., sp. nov., a gammaproteobacterium isolated from sandy soil near a stream.</title>
        <authorList>
            <person name="Ko Y."/>
            <person name="Kim J.-H."/>
        </authorList>
    </citation>
    <scope>NUCLEOTIDE SEQUENCE [LARGE SCALE GENOMIC DNA]</scope>
    <source>
        <strain evidence="19 20">D13</strain>
    </source>
</reference>
<dbReference type="KEGG" id="xba:C7S18_01395"/>
<dbReference type="SUPFAM" id="SSF51905">
    <property type="entry name" value="FAD/NAD(P)-binding domain"/>
    <property type="match status" value="1"/>
</dbReference>
<evidence type="ECO:0000256" key="8">
    <source>
        <dbReference type="ARBA" id="ARBA00023002"/>
    </source>
</evidence>
<evidence type="ECO:0000256" key="3">
    <source>
        <dbReference type="ARBA" id="ARBA00012608"/>
    </source>
</evidence>
<feature type="binding site" evidence="14">
    <location>
        <position position="58"/>
    </location>
    <ligand>
        <name>FAD</name>
        <dbReference type="ChEBI" id="CHEBI:57692"/>
    </ligand>
</feature>
<dbReference type="Gene3D" id="3.50.50.60">
    <property type="entry name" value="FAD/NAD(P)-binding domain"/>
    <property type="match status" value="2"/>
</dbReference>
<evidence type="ECO:0000256" key="11">
    <source>
        <dbReference type="ARBA" id="ARBA00023284"/>
    </source>
</evidence>
<dbReference type="InterPro" id="IPR012999">
    <property type="entry name" value="Pyr_OxRdtase_I_AS"/>
</dbReference>
<evidence type="ECO:0000259" key="18">
    <source>
        <dbReference type="Pfam" id="PF07992"/>
    </source>
</evidence>
<keyword evidence="14" id="KW-0547">Nucleotide-binding</keyword>
<organism evidence="19 20">
    <name type="scientific">Ahniella affigens</name>
    <dbReference type="NCBI Taxonomy" id="2021234"/>
    <lineage>
        <taxon>Bacteria</taxon>
        <taxon>Pseudomonadati</taxon>
        <taxon>Pseudomonadota</taxon>
        <taxon>Gammaproteobacteria</taxon>
        <taxon>Lysobacterales</taxon>
        <taxon>Rhodanobacteraceae</taxon>
        <taxon>Ahniella</taxon>
    </lineage>
</organism>
<comment type="cofactor">
    <cofactor evidence="14 16">
        <name>FAD</name>
        <dbReference type="ChEBI" id="CHEBI:57692"/>
    </cofactor>
    <text evidence="14 16">Binds 1 FAD per subunit.</text>
</comment>
<dbReference type="GO" id="GO:0050660">
    <property type="term" value="F:flavin adenine dinucleotide binding"/>
    <property type="evidence" value="ECO:0007669"/>
    <property type="project" value="InterPro"/>
</dbReference>
<dbReference type="PANTHER" id="PTHR22912">
    <property type="entry name" value="DISULFIDE OXIDOREDUCTASE"/>
    <property type="match status" value="1"/>
</dbReference>
<feature type="binding site" evidence="14">
    <location>
        <begin position="188"/>
        <end position="195"/>
    </location>
    <ligand>
        <name>NAD(+)</name>
        <dbReference type="ChEBI" id="CHEBI:57540"/>
    </ligand>
</feature>
<evidence type="ECO:0000256" key="12">
    <source>
        <dbReference type="ARBA" id="ARBA00049187"/>
    </source>
</evidence>
<feature type="binding site" evidence="14">
    <location>
        <position position="122"/>
    </location>
    <ligand>
        <name>FAD</name>
        <dbReference type="ChEBI" id="CHEBI:57692"/>
    </ligand>
</feature>
<sequence length="474" mass="50088">MSTQFDVIVIGAGPGGYVAAIRAAQLGLKTACIDDFVGKDGKPALGGTCLNVGCIPSKALLDSSKQFHNLTHSFKEHGISADNASIDVSAMVARKDKIVKQFTGGITMLFKANKVTPFAGRGKLLANRQVEVTAADGSKQVLTATNVIIAAGSKPIELPFAKFDGQYILDNASALDVNAVPKRLGVIGAGVIGLELGSVWKRLGSEVTVLEALPEFLAAADADIAKAAKREFDKQGLKIHLNAKVSNVQVQNNEVQLSYTDKDGEKQITVDKLLVAVGRRAYTEGLLGDGTGVKLDERGRVLVDEHCWTGAEGVWAIGDCVRGPMLAHKASEEGIAVAEIIAGKPGHVNLDTVPWVIYTEPEVAWVGKTEQQLKAEGVAYKTGSFPFAAVGRAVAMNETAGMVKVIAHAETDRILGVHMVGACVSEMIHEAVVAMEFHGSAEDLARICHAHPTLSEAVHEAALAVDKRAIHKAN</sequence>
<comment type="catalytic activity">
    <reaction evidence="12 16">
        <text>N(6)-[(R)-dihydrolipoyl]-L-lysyl-[protein] + NAD(+) = N(6)-[(R)-lipoyl]-L-lysyl-[protein] + NADH + H(+)</text>
        <dbReference type="Rhea" id="RHEA:15045"/>
        <dbReference type="Rhea" id="RHEA-COMP:10474"/>
        <dbReference type="Rhea" id="RHEA-COMP:10475"/>
        <dbReference type="ChEBI" id="CHEBI:15378"/>
        <dbReference type="ChEBI" id="CHEBI:57540"/>
        <dbReference type="ChEBI" id="CHEBI:57945"/>
        <dbReference type="ChEBI" id="CHEBI:83099"/>
        <dbReference type="ChEBI" id="CHEBI:83100"/>
        <dbReference type="EC" id="1.8.1.4"/>
    </reaction>
</comment>
<dbReference type="OrthoDB" id="6132190at2"/>
<dbReference type="AlphaFoldDB" id="A0A2P1PM67"/>
<dbReference type="PROSITE" id="PS00076">
    <property type="entry name" value="PYRIDINE_REDOX_1"/>
    <property type="match status" value="1"/>
</dbReference>
<dbReference type="Pfam" id="PF02852">
    <property type="entry name" value="Pyr_redox_dim"/>
    <property type="match status" value="1"/>
</dbReference>
<dbReference type="GO" id="GO:0004148">
    <property type="term" value="F:dihydrolipoyl dehydrogenase (NADH) activity"/>
    <property type="evidence" value="ECO:0007669"/>
    <property type="project" value="UniProtKB-EC"/>
</dbReference>
<evidence type="ECO:0000256" key="1">
    <source>
        <dbReference type="ARBA" id="ARBA00004496"/>
    </source>
</evidence>
<dbReference type="RefSeq" id="WP_106889862.1">
    <property type="nucleotide sequence ID" value="NZ_CP027860.1"/>
</dbReference>
<keyword evidence="10" id="KW-1015">Disulfide bond</keyword>
<dbReference type="FunFam" id="3.50.50.60:FF:000001">
    <property type="entry name" value="Dihydrolipoyl dehydrogenase, mitochondrial"/>
    <property type="match status" value="1"/>
</dbReference>
<feature type="binding site" evidence="14">
    <location>
        <position position="211"/>
    </location>
    <ligand>
        <name>NAD(+)</name>
        <dbReference type="ChEBI" id="CHEBI:57540"/>
    </ligand>
</feature>
<evidence type="ECO:0000256" key="14">
    <source>
        <dbReference type="PIRSR" id="PIRSR000350-3"/>
    </source>
</evidence>
<evidence type="ECO:0000256" key="16">
    <source>
        <dbReference type="RuleBase" id="RU003692"/>
    </source>
</evidence>
<keyword evidence="7 14" id="KW-0274">FAD</keyword>
<dbReference type="InterPro" id="IPR023753">
    <property type="entry name" value="FAD/NAD-binding_dom"/>
</dbReference>
<dbReference type="InterPro" id="IPR006258">
    <property type="entry name" value="Lipoamide_DH"/>
</dbReference>
<dbReference type="Gene3D" id="3.30.390.30">
    <property type="match status" value="1"/>
</dbReference>
<gene>
    <name evidence="19" type="primary">lpdA</name>
    <name evidence="19" type="ORF">C7S18_01395</name>
</gene>
<evidence type="ECO:0000256" key="13">
    <source>
        <dbReference type="PIRSR" id="PIRSR000350-2"/>
    </source>
</evidence>
<dbReference type="Pfam" id="PF07992">
    <property type="entry name" value="Pyr_redox_2"/>
    <property type="match status" value="1"/>
</dbReference>
<dbReference type="SUPFAM" id="SSF55424">
    <property type="entry name" value="FAD/NAD-linked reductases, dimerisation (C-terminal) domain"/>
    <property type="match status" value="1"/>
</dbReference>
<evidence type="ECO:0000256" key="5">
    <source>
        <dbReference type="ARBA" id="ARBA00022490"/>
    </source>
</evidence>
<feature type="domain" description="FAD/NAD(P)-binding" evidence="18">
    <location>
        <begin position="5"/>
        <end position="334"/>
    </location>
</feature>
<keyword evidence="8 16" id="KW-0560">Oxidoreductase</keyword>
<feature type="binding site" evidence="14">
    <location>
        <position position="278"/>
    </location>
    <ligand>
        <name>NAD(+)</name>
        <dbReference type="ChEBI" id="CHEBI:57540"/>
    </ligand>
</feature>
<evidence type="ECO:0000313" key="19">
    <source>
        <dbReference type="EMBL" id="AVP95933.1"/>
    </source>
</evidence>
<evidence type="ECO:0000256" key="4">
    <source>
        <dbReference type="ARBA" id="ARBA00016961"/>
    </source>
</evidence>
<keyword evidence="5" id="KW-0963">Cytoplasm</keyword>
<evidence type="ECO:0000256" key="2">
    <source>
        <dbReference type="ARBA" id="ARBA00007532"/>
    </source>
</evidence>
<feature type="domain" description="Pyridine nucleotide-disulphide oxidoreductase dimerisation" evidence="17">
    <location>
        <begin position="353"/>
        <end position="462"/>
    </location>
</feature>
<accession>A0A2P1PM67</accession>
<dbReference type="Proteomes" id="UP000241074">
    <property type="component" value="Chromosome"/>
</dbReference>
<dbReference type="PRINTS" id="PR00368">
    <property type="entry name" value="FADPNR"/>
</dbReference>
<dbReference type="GO" id="GO:0005737">
    <property type="term" value="C:cytoplasm"/>
    <property type="evidence" value="ECO:0007669"/>
    <property type="project" value="UniProtKB-SubCell"/>
</dbReference>
<keyword evidence="9 14" id="KW-0520">NAD</keyword>
<dbReference type="InterPro" id="IPR004099">
    <property type="entry name" value="Pyr_nucl-diS_OxRdtase_dimer"/>
</dbReference>
<dbReference type="InterPro" id="IPR001100">
    <property type="entry name" value="Pyr_nuc-diS_OxRdtase"/>
</dbReference>
<comment type="miscellaneous">
    <text evidence="16">The active site is a redox-active disulfide bond.</text>
</comment>
<feature type="binding site" evidence="14">
    <location>
        <position position="319"/>
    </location>
    <ligand>
        <name>FAD</name>
        <dbReference type="ChEBI" id="CHEBI:57692"/>
    </ligand>
</feature>
<dbReference type="InterPro" id="IPR036188">
    <property type="entry name" value="FAD/NAD-bd_sf"/>
</dbReference>
<dbReference type="PIRSF" id="PIRSF000350">
    <property type="entry name" value="Mercury_reductase_MerA"/>
    <property type="match status" value="1"/>
</dbReference>
<dbReference type="EC" id="1.8.1.4" evidence="3 16"/>
<proteinExistence type="inferred from homology"/>
<keyword evidence="20" id="KW-1185">Reference proteome</keyword>
<reference evidence="19 20" key="2">
    <citation type="submission" date="2018-03" db="EMBL/GenBank/DDBJ databases">
        <authorList>
            <person name="Keele B.F."/>
        </authorList>
    </citation>
    <scope>NUCLEOTIDE SEQUENCE [LARGE SCALE GENOMIC DNA]</scope>
    <source>
        <strain evidence="19 20">D13</strain>
    </source>
</reference>
<evidence type="ECO:0000259" key="17">
    <source>
        <dbReference type="Pfam" id="PF02852"/>
    </source>
</evidence>
<dbReference type="NCBIfam" id="TIGR01350">
    <property type="entry name" value="lipoamide_DH"/>
    <property type="match status" value="1"/>
</dbReference>
<evidence type="ECO:0000313" key="20">
    <source>
        <dbReference type="Proteomes" id="UP000241074"/>
    </source>
</evidence>
<keyword evidence="6 16" id="KW-0285">Flavoprotein</keyword>
<evidence type="ECO:0000256" key="9">
    <source>
        <dbReference type="ARBA" id="ARBA00023027"/>
    </source>
</evidence>
<protein>
    <recommendedName>
        <fullName evidence="4 16">Dihydrolipoyl dehydrogenase</fullName>
        <ecNumber evidence="3 16">1.8.1.4</ecNumber>
    </recommendedName>
</protein>
<feature type="active site" description="Proton acceptor" evidence="13">
    <location>
        <position position="451"/>
    </location>
</feature>
<evidence type="ECO:0000256" key="6">
    <source>
        <dbReference type="ARBA" id="ARBA00022630"/>
    </source>
</evidence>
<dbReference type="EMBL" id="CP027860">
    <property type="protein sequence ID" value="AVP95933.1"/>
    <property type="molecule type" value="Genomic_DNA"/>
</dbReference>
<dbReference type="GO" id="GO:0006103">
    <property type="term" value="P:2-oxoglutarate metabolic process"/>
    <property type="evidence" value="ECO:0007669"/>
    <property type="project" value="TreeGrafter"/>
</dbReference>
<evidence type="ECO:0000256" key="15">
    <source>
        <dbReference type="PIRSR" id="PIRSR000350-4"/>
    </source>
</evidence>
<name>A0A2P1PM67_9GAMM</name>